<reference evidence="2 3" key="1">
    <citation type="submission" date="2020-05" db="EMBL/GenBank/DDBJ databases">
        <authorList>
            <person name="Campoy J."/>
            <person name="Schneeberger K."/>
            <person name="Spophaly S."/>
        </authorList>
    </citation>
    <scope>NUCLEOTIDE SEQUENCE [LARGE SCALE GENOMIC DNA]</scope>
    <source>
        <strain evidence="2">PruArmRojPasFocal</strain>
    </source>
</reference>
<dbReference type="EMBL" id="CAEKDK010000002">
    <property type="protein sequence ID" value="CAB4268547.1"/>
    <property type="molecule type" value="Genomic_DNA"/>
</dbReference>
<dbReference type="AlphaFoldDB" id="A0A6J5TZ63"/>
<evidence type="ECO:0000313" key="2">
    <source>
        <dbReference type="EMBL" id="CAB4268547.1"/>
    </source>
</evidence>
<feature type="compositionally biased region" description="Basic residues" evidence="1">
    <location>
        <begin position="417"/>
        <end position="434"/>
    </location>
</feature>
<dbReference type="PANTHER" id="PTHR37766:SF1">
    <property type="entry name" value="OS01G0897100 PROTEIN"/>
    <property type="match status" value="1"/>
</dbReference>
<dbReference type="Proteomes" id="UP000507222">
    <property type="component" value="Unassembled WGS sequence"/>
</dbReference>
<gene>
    <name evidence="2" type="ORF">CURHAP_LOCUS12297</name>
</gene>
<feature type="region of interest" description="Disordered" evidence="1">
    <location>
        <begin position="416"/>
        <end position="437"/>
    </location>
</feature>
<sequence>MKSDNFFCGENLYSLSCVYKCKGSYPWLEPIWNDNGDDNSAKMRVSLLSNLESVIWSVMASGGRSEARLWLCNTIAGISSIGRHHQCELLTNLLRSKPLKKGFASQLLEMIFENRPHKAGSIIAKRSYILKKFFEGKNSDNDIIVENAGNPTRISQWFSRTGGGLGHGPGAKALSQFSFVNRDICWEELEWKGKHGQSPAVVATKPHYFLDLDVQATVENFLENVPEFWLSNELSESLKDEDSRDVWEVTSEYLKEECFSSLCKRLLITLDEWDLCDFLHMLHKNLNPRMELKDPMDSIFNHGRQLLRLLRDEEAHEEKEKLEDIVSKICGIPNNDSSLASIIKDCFKMKNIEAFKLLGLQSWVIYYSLAEKCQTPESWELFFMHNEISFRKSDRYLFLDNHGVLEGGVSDLDRKASKTVKHRKKHSRRKRKRDINHDDSDNELLDLGTTKNRLDLQSNVGSWLLSIDEYSASWNSISDFVFSPMVEIKPLHNLI</sequence>
<dbReference type="PANTHER" id="PTHR37766">
    <property type="entry name" value="OS01G0897100 PROTEIN"/>
    <property type="match status" value="1"/>
</dbReference>
<evidence type="ECO:0000313" key="3">
    <source>
        <dbReference type="Proteomes" id="UP000507222"/>
    </source>
</evidence>
<evidence type="ECO:0000256" key="1">
    <source>
        <dbReference type="SAM" id="MobiDB-lite"/>
    </source>
</evidence>
<protein>
    <submittedName>
        <fullName evidence="2">Uncharacterized protein</fullName>
    </submittedName>
</protein>
<proteinExistence type="predicted"/>
<organism evidence="2 3">
    <name type="scientific">Prunus armeniaca</name>
    <name type="common">Apricot</name>
    <name type="synonym">Armeniaca vulgaris</name>
    <dbReference type="NCBI Taxonomy" id="36596"/>
    <lineage>
        <taxon>Eukaryota</taxon>
        <taxon>Viridiplantae</taxon>
        <taxon>Streptophyta</taxon>
        <taxon>Embryophyta</taxon>
        <taxon>Tracheophyta</taxon>
        <taxon>Spermatophyta</taxon>
        <taxon>Magnoliopsida</taxon>
        <taxon>eudicotyledons</taxon>
        <taxon>Gunneridae</taxon>
        <taxon>Pentapetalae</taxon>
        <taxon>rosids</taxon>
        <taxon>fabids</taxon>
        <taxon>Rosales</taxon>
        <taxon>Rosaceae</taxon>
        <taxon>Amygdaloideae</taxon>
        <taxon>Amygdaleae</taxon>
        <taxon>Prunus</taxon>
    </lineage>
</organism>
<accession>A0A6J5TZ63</accession>
<name>A0A6J5TZ63_PRUAR</name>